<dbReference type="EMBL" id="BDIP01002743">
    <property type="protein sequence ID" value="GIQ86759.1"/>
    <property type="molecule type" value="Genomic_DNA"/>
</dbReference>
<sequence>MLPKVFFLLALCGVCLCGLCANNRLVSTLPTDTPLSLTEVSNPNSALCPGSTGSQSCCSASQFLDIEACYIDLKATIQKYVDAFQLEDADSVADALGEMIQNDDSLAKEVRELYKSYYKYRYSLIGHAAECAEVYLSYLAGLVCLACDPAYDSYSELDSEGKLHYFGDSALKGRLEESCRKYDDKMADFIEDQWDDHIQAHCYQEGLGADACATYKDSKSSDYQTCKSYSYTDALLAGLPGFATSPVTSMFSFFGDHSDAHSQYPCEAGTVEGDYDVYVTFGDGSSAYDLSAAASSSALSVTMRYQTGSIRWSWSWLWYMLYAALGVITIEVGVLAVRHIKK</sequence>
<feature type="transmembrane region" description="Helical" evidence="1">
    <location>
        <begin position="316"/>
        <end position="337"/>
    </location>
</feature>
<keyword evidence="1" id="KW-0472">Membrane</keyword>
<accession>A0A9K3GK29</accession>
<evidence type="ECO:0000256" key="2">
    <source>
        <dbReference type="SAM" id="SignalP"/>
    </source>
</evidence>
<feature type="signal peptide" evidence="2">
    <location>
        <begin position="1"/>
        <end position="17"/>
    </location>
</feature>
<organism evidence="3 4">
    <name type="scientific">Kipferlia bialata</name>
    <dbReference type="NCBI Taxonomy" id="797122"/>
    <lineage>
        <taxon>Eukaryota</taxon>
        <taxon>Metamonada</taxon>
        <taxon>Carpediemonas-like organisms</taxon>
        <taxon>Kipferlia</taxon>
    </lineage>
</organism>
<dbReference type="Proteomes" id="UP000265618">
    <property type="component" value="Unassembled WGS sequence"/>
</dbReference>
<keyword evidence="2" id="KW-0732">Signal</keyword>
<keyword evidence="1" id="KW-1133">Transmembrane helix</keyword>
<protein>
    <submittedName>
        <fullName evidence="3">Uncharacterized protein</fullName>
    </submittedName>
</protein>
<gene>
    <name evidence="3" type="ORF">KIPB_008671</name>
</gene>
<evidence type="ECO:0000256" key="1">
    <source>
        <dbReference type="SAM" id="Phobius"/>
    </source>
</evidence>
<proteinExistence type="predicted"/>
<evidence type="ECO:0000313" key="3">
    <source>
        <dbReference type="EMBL" id="GIQ86759.1"/>
    </source>
</evidence>
<reference evidence="3 4" key="1">
    <citation type="journal article" date="2018" name="PLoS ONE">
        <title>The draft genome of Kipferlia bialata reveals reductive genome evolution in fornicate parasites.</title>
        <authorList>
            <person name="Tanifuji G."/>
            <person name="Takabayashi S."/>
            <person name="Kume K."/>
            <person name="Takagi M."/>
            <person name="Nakayama T."/>
            <person name="Kamikawa R."/>
            <person name="Inagaki Y."/>
            <person name="Hashimoto T."/>
        </authorList>
    </citation>
    <scope>NUCLEOTIDE SEQUENCE [LARGE SCALE GENOMIC DNA]</scope>
    <source>
        <strain evidence="3">NY0173</strain>
    </source>
</reference>
<dbReference type="AlphaFoldDB" id="A0A9K3GK29"/>
<keyword evidence="1" id="KW-0812">Transmembrane</keyword>
<feature type="chain" id="PRO_5039891047" evidence="2">
    <location>
        <begin position="18"/>
        <end position="342"/>
    </location>
</feature>
<evidence type="ECO:0000313" key="4">
    <source>
        <dbReference type="Proteomes" id="UP000265618"/>
    </source>
</evidence>
<comment type="caution">
    <text evidence="3">The sequence shown here is derived from an EMBL/GenBank/DDBJ whole genome shotgun (WGS) entry which is preliminary data.</text>
</comment>
<keyword evidence="4" id="KW-1185">Reference proteome</keyword>
<name>A0A9K3GK29_9EUKA</name>